<evidence type="ECO:0000259" key="9">
    <source>
        <dbReference type="Pfam" id="PF03175"/>
    </source>
</evidence>
<proteinExistence type="inferred from homology"/>
<evidence type="ECO:0000256" key="5">
    <source>
        <dbReference type="ARBA" id="ARBA00022705"/>
    </source>
</evidence>
<protein>
    <recommendedName>
        <fullName evidence="2">DNA-directed DNA polymerase</fullName>
        <ecNumber evidence="2">2.7.7.7</ecNumber>
    </recommendedName>
</protein>
<dbReference type="PANTHER" id="PTHR33568:SF3">
    <property type="entry name" value="DNA-DIRECTED DNA POLYMERASE"/>
    <property type="match status" value="1"/>
</dbReference>
<dbReference type="AlphaFoldDB" id="A0AAD9QJU1"/>
<evidence type="ECO:0000256" key="2">
    <source>
        <dbReference type="ARBA" id="ARBA00012417"/>
    </source>
</evidence>
<accession>A0AAD9QJU1</accession>
<comment type="caution">
    <text evidence="10">The sequence shown here is derived from an EMBL/GenBank/DDBJ whole genome shotgun (WGS) entry which is preliminary data.</text>
</comment>
<keyword evidence="6" id="KW-0239">DNA-directed DNA polymerase</keyword>
<evidence type="ECO:0000256" key="4">
    <source>
        <dbReference type="ARBA" id="ARBA00022695"/>
    </source>
</evidence>
<dbReference type="InterPro" id="IPR004868">
    <property type="entry name" value="DNA-dir_DNA_pol_B_mt/vir"/>
</dbReference>
<dbReference type="EC" id="2.7.7.7" evidence="2"/>
<dbReference type="Proteomes" id="UP001249851">
    <property type="component" value="Unassembled WGS sequence"/>
</dbReference>
<reference evidence="10" key="2">
    <citation type="journal article" date="2023" name="Science">
        <title>Genomic signatures of disease resistance in endangered staghorn corals.</title>
        <authorList>
            <person name="Vollmer S.V."/>
            <person name="Selwyn J.D."/>
            <person name="Despard B.A."/>
            <person name="Roesel C.L."/>
        </authorList>
    </citation>
    <scope>NUCLEOTIDE SEQUENCE</scope>
    <source>
        <strain evidence="10">K2</strain>
    </source>
</reference>
<keyword evidence="5" id="KW-0235">DNA replication</keyword>
<name>A0AAD9QJU1_ACRCE</name>
<comment type="catalytic activity">
    <reaction evidence="8">
        <text>DNA(n) + a 2'-deoxyribonucleoside 5'-triphosphate = DNA(n+1) + diphosphate</text>
        <dbReference type="Rhea" id="RHEA:22508"/>
        <dbReference type="Rhea" id="RHEA-COMP:17339"/>
        <dbReference type="Rhea" id="RHEA-COMP:17340"/>
        <dbReference type="ChEBI" id="CHEBI:33019"/>
        <dbReference type="ChEBI" id="CHEBI:61560"/>
        <dbReference type="ChEBI" id="CHEBI:173112"/>
        <dbReference type="EC" id="2.7.7.7"/>
    </reaction>
</comment>
<dbReference type="InterPro" id="IPR043502">
    <property type="entry name" value="DNA/RNA_pol_sf"/>
</dbReference>
<keyword evidence="3" id="KW-0808">Transferase</keyword>
<comment type="similarity">
    <text evidence="1">Belongs to the DNA polymerase type-B family.</text>
</comment>
<dbReference type="SUPFAM" id="SSF56672">
    <property type="entry name" value="DNA/RNA polymerases"/>
    <property type="match status" value="1"/>
</dbReference>
<feature type="domain" description="DNA-directed DNA polymerase family B mitochondria/virus" evidence="9">
    <location>
        <begin position="108"/>
        <end position="178"/>
    </location>
</feature>
<dbReference type="Gene3D" id="3.40.960.10">
    <property type="entry name" value="VSR Endonuclease"/>
    <property type="match status" value="1"/>
</dbReference>
<dbReference type="EMBL" id="JARQWQ010000028">
    <property type="protein sequence ID" value="KAK2562661.1"/>
    <property type="molecule type" value="Genomic_DNA"/>
</dbReference>
<evidence type="ECO:0000313" key="11">
    <source>
        <dbReference type="Proteomes" id="UP001249851"/>
    </source>
</evidence>
<reference evidence="10" key="1">
    <citation type="journal article" date="2023" name="G3 (Bethesda)">
        <title>Whole genome assembly and annotation of the endangered Caribbean coral Acropora cervicornis.</title>
        <authorList>
            <person name="Selwyn J.D."/>
            <person name="Vollmer S.V."/>
        </authorList>
    </citation>
    <scope>NUCLEOTIDE SEQUENCE</scope>
    <source>
        <strain evidence="10">K2</strain>
    </source>
</reference>
<keyword evidence="7" id="KW-0238">DNA-binding</keyword>
<gene>
    <name evidence="10" type="ORF">P5673_014354</name>
</gene>
<dbReference type="Pfam" id="PF03175">
    <property type="entry name" value="DNA_pol_B_2"/>
    <property type="match status" value="1"/>
</dbReference>
<evidence type="ECO:0000256" key="8">
    <source>
        <dbReference type="ARBA" id="ARBA00049244"/>
    </source>
</evidence>
<evidence type="ECO:0000256" key="6">
    <source>
        <dbReference type="ARBA" id="ARBA00022932"/>
    </source>
</evidence>
<dbReference type="GO" id="GO:0003887">
    <property type="term" value="F:DNA-directed DNA polymerase activity"/>
    <property type="evidence" value="ECO:0007669"/>
    <property type="project" value="UniProtKB-KW"/>
</dbReference>
<dbReference type="GO" id="GO:0006260">
    <property type="term" value="P:DNA replication"/>
    <property type="evidence" value="ECO:0007669"/>
    <property type="project" value="UniProtKB-KW"/>
</dbReference>
<sequence>MTLEDCLQEQERTLHDSSFEYSWALPRIRHAHNGGEIRLLTARRYTCDGFDAQTNTVYEFNGCFWHGCPMCFPNRTEPHARLCDLTMDDVYQTHQQKLTTLRQAVQGDEQIRYYDFKSLYPHVNKYCPYPVGHPTIITQPSIEHGLAHWFGVAPVTILLPRDLYHPVLHYRCKDKLIFPLCAACVDTLVDAPLLQKVQYVCDHAPCERALTGT</sequence>
<evidence type="ECO:0000313" key="10">
    <source>
        <dbReference type="EMBL" id="KAK2562661.1"/>
    </source>
</evidence>
<dbReference type="PANTHER" id="PTHR33568">
    <property type="entry name" value="DNA POLYMERASE"/>
    <property type="match status" value="1"/>
</dbReference>
<keyword evidence="4" id="KW-0548">Nucleotidyltransferase</keyword>
<organism evidence="10 11">
    <name type="scientific">Acropora cervicornis</name>
    <name type="common">Staghorn coral</name>
    <dbReference type="NCBI Taxonomy" id="6130"/>
    <lineage>
        <taxon>Eukaryota</taxon>
        <taxon>Metazoa</taxon>
        <taxon>Cnidaria</taxon>
        <taxon>Anthozoa</taxon>
        <taxon>Hexacorallia</taxon>
        <taxon>Scleractinia</taxon>
        <taxon>Astrocoeniina</taxon>
        <taxon>Acroporidae</taxon>
        <taxon>Acropora</taxon>
    </lineage>
</organism>
<evidence type="ECO:0000256" key="3">
    <source>
        <dbReference type="ARBA" id="ARBA00022679"/>
    </source>
</evidence>
<dbReference type="GO" id="GO:0000166">
    <property type="term" value="F:nucleotide binding"/>
    <property type="evidence" value="ECO:0007669"/>
    <property type="project" value="InterPro"/>
</dbReference>
<evidence type="ECO:0000256" key="7">
    <source>
        <dbReference type="ARBA" id="ARBA00023125"/>
    </source>
</evidence>
<evidence type="ECO:0000256" key="1">
    <source>
        <dbReference type="ARBA" id="ARBA00005755"/>
    </source>
</evidence>
<keyword evidence="11" id="KW-1185">Reference proteome</keyword>
<dbReference type="GO" id="GO:0003677">
    <property type="term" value="F:DNA binding"/>
    <property type="evidence" value="ECO:0007669"/>
    <property type="project" value="UniProtKB-KW"/>
</dbReference>